<dbReference type="Proteomes" id="UP001303373">
    <property type="component" value="Chromosome 12"/>
</dbReference>
<dbReference type="EMBL" id="CP138591">
    <property type="protein sequence ID" value="WPH04097.1"/>
    <property type="molecule type" value="Genomic_DNA"/>
</dbReference>
<dbReference type="Gene3D" id="1.10.20.10">
    <property type="entry name" value="Histone, subunit A"/>
    <property type="match status" value="1"/>
</dbReference>
<proteinExistence type="inferred from homology"/>
<dbReference type="PANTHER" id="PTHR22980">
    <property type="entry name" value="CORTISTATIN"/>
    <property type="match status" value="1"/>
</dbReference>
<keyword evidence="2" id="KW-0227">DNA damage</keyword>
<dbReference type="CDD" id="cd22919">
    <property type="entry name" value="HFD_CENP-S"/>
    <property type="match status" value="1"/>
</dbReference>
<gene>
    <name evidence="5" type="ORF">R9X50_00698200</name>
</gene>
<dbReference type="SUPFAM" id="SSF47113">
    <property type="entry name" value="Histone-fold"/>
    <property type="match status" value="1"/>
</dbReference>
<comment type="similarity">
    <text evidence="1">Belongs to the TAF9 family. CENP-S/MHF1 subfamily.</text>
</comment>
<evidence type="ECO:0000256" key="3">
    <source>
        <dbReference type="ARBA" id="ARBA00023125"/>
    </source>
</evidence>
<keyword evidence="3" id="KW-0238">DNA-binding</keyword>
<name>A0AAQ3MDN3_9PEZI</name>
<dbReference type="GO" id="GO:0000712">
    <property type="term" value="P:resolution of meiotic recombination intermediates"/>
    <property type="evidence" value="ECO:0007669"/>
    <property type="project" value="TreeGrafter"/>
</dbReference>
<dbReference type="InterPro" id="IPR009072">
    <property type="entry name" value="Histone-fold"/>
</dbReference>
<organism evidence="5 6">
    <name type="scientific">Acrodontium crateriforme</name>
    <dbReference type="NCBI Taxonomy" id="150365"/>
    <lineage>
        <taxon>Eukaryota</taxon>
        <taxon>Fungi</taxon>
        <taxon>Dikarya</taxon>
        <taxon>Ascomycota</taxon>
        <taxon>Pezizomycotina</taxon>
        <taxon>Dothideomycetes</taxon>
        <taxon>Dothideomycetidae</taxon>
        <taxon>Mycosphaerellales</taxon>
        <taxon>Teratosphaeriaceae</taxon>
        <taxon>Acrodontium</taxon>
    </lineage>
</organism>
<accession>A0AAQ3MDN3</accession>
<evidence type="ECO:0008006" key="7">
    <source>
        <dbReference type="Google" id="ProtNLM"/>
    </source>
</evidence>
<evidence type="ECO:0000313" key="5">
    <source>
        <dbReference type="EMBL" id="WPH04097.1"/>
    </source>
</evidence>
<evidence type="ECO:0000256" key="4">
    <source>
        <dbReference type="ARBA" id="ARBA00023204"/>
    </source>
</evidence>
<dbReference type="GO" id="GO:0003682">
    <property type="term" value="F:chromatin binding"/>
    <property type="evidence" value="ECO:0007669"/>
    <property type="project" value="TreeGrafter"/>
</dbReference>
<evidence type="ECO:0000256" key="1">
    <source>
        <dbReference type="ARBA" id="ARBA00006612"/>
    </source>
</evidence>
<dbReference type="AlphaFoldDB" id="A0AAQ3MDN3"/>
<dbReference type="PANTHER" id="PTHR22980:SF0">
    <property type="entry name" value="CENTROMERE PROTEIN S"/>
    <property type="match status" value="1"/>
</dbReference>
<dbReference type="InterPro" id="IPR029003">
    <property type="entry name" value="CENP-S/Mhf1"/>
</dbReference>
<evidence type="ECO:0000256" key="2">
    <source>
        <dbReference type="ARBA" id="ARBA00022763"/>
    </source>
</evidence>
<dbReference type="GO" id="GO:0031297">
    <property type="term" value="P:replication fork processing"/>
    <property type="evidence" value="ECO:0007669"/>
    <property type="project" value="TreeGrafter"/>
</dbReference>
<dbReference type="GO" id="GO:0006281">
    <property type="term" value="P:DNA repair"/>
    <property type="evidence" value="ECO:0007669"/>
    <property type="project" value="UniProtKB-KW"/>
</dbReference>
<dbReference type="GO" id="GO:0071821">
    <property type="term" value="C:FANCM-MHF complex"/>
    <property type="evidence" value="ECO:0007669"/>
    <property type="project" value="InterPro"/>
</dbReference>
<sequence>MPAFQPAPSTAETLKEEQLKAALWHSIGQTVDAVSLASDLNAAPRFIGALSELCWAQIVTAAQDVEAFAKHAGRSTVRLEDVLLLARRNEGLEEVLKDEAERVQGSTAK</sequence>
<protein>
    <recommendedName>
        <fullName evidence="7">Centromere protein S</fullName>
    </recommendedName>
</protein>
<dbReference type="Pfam" id="PF15630">
    <property type="entry name" value="CENP-S"/>
    <property type="match status" value="1"/>
</dbReference>
<reference evidence="5 6" key="1">
    <citation type="submission" date="2023-11" db="EMBL/GenBank/DDBJ databases">
        <title>An acidophilic fungus is an integral part of prey digestion in a carnivorous sundew plant.</title>
        <authorList>
            <person name="Tsai I.J."/>
        </authorList>
    </citation>
    <scope>NUCLEOTIDE SEQUENCE [LARGE SCALE GENOMIC DNA]</scope>
    <source>
        <strain evidence="5">169a</strain>
    </source>
</reference>
<dbReference type="GO" id="GO:0003677">
    <property type="term" value="F:DNA binding"/>
    <property type="evidence" value="ECO:0007669"/>
    <property type="project" value="UniProtKB-KW"/>
</dbReference>
<keyword evidence="6" id="KW-1185">Reference proteome</keyword>
<dbReference type="GO" id="GO:0046982">
    <property type="term" value="F:protein heterodimerization activity"/>
    <property type="evidence" value="ECO:0007669"/>
    <property type="project" value="InterPro"/>
</dbReference>
<keyword evidence="4" id="KW-0234">DNA repair</keyword>
<evidence type="ECO:0000313" key="6">
    <source>
        <dbReference type="Proteomes" id="UP001303373"/>
    </source>
</evidence>